<keyword evidence="4" id="KW-1185">Reference proteome</keyword>
<dbReference type="Proteomes" id="UP000306402">
    <property type="component" value="Unassembled WGS sequence"/>
</dbReference>
<accession>A0A5R9L0Y3</accession>
<dbReference type="OrthoDB" id="384721at2"/>
<reference evidence="3 4" key="1">
    <citation type="submission" date="2019-05" db="EMBL/GenBank/DDBJ databases">
        <authorList>
            <person name="Qu J.-H."/>
        </authorList>
    </citation>
    <scope>NUCLEOTIDE SEQUENCE [LARGE SCALE GENOMIC DNA]</scope>
    <source>
        <strain evidence="3 4">T17</strain>
    </source>
</reference>
<dbReference type="PANTHER" id="PTHR46320:SF1">
    <property type="entry name" value="GLYCEROPHOSPHODIESTER PHOSPHODIESTERASE 1"/>
    <property type="match status" value="1"/>
</dbReference>
<dbReference type="Pfam" id="PF03009">
    <property type="entry name" value="GDPD"/>
    <property type="match status" value="1"/>
</dbReference>
<dbReference type="GO" id="GO:0006644">
    <property type="term" value="P:phospholipid metabolic process"/>
    <property type="evidence" value="ECO:0007669"/>
    <property type="project" value="TreeGrafter"/>
</dbReference>
<feature type="domain" description="GP-PDE" evidence="2">
    <location>
        <begin position="34"/>
        <end position="272"/>
    </location>
</feature>
<dbReference type="GO" id="GO:0005886">
    <property type="term" value="C:plasma membrane"/>
    <property type="evidence" value="ECO:0007669"/>
    <property type="project" value="TreeGrafter"/>
</dbReference>
<evidence type="ECO:0000256" key="1">
    <source>
        <dbReference type="SAM" id="SignalP"/>
    </source>
</evidence>
<sequence>MKMIKSGRLMNCIRVTVAFCLFMLTDQTFAQQKLMLIAHRGGVVDSTYTENGLPALKKAAAEGYAMIETDVRVTKDGILFANHDADFKRYYHVDKKVTDLNWSEISQLKSALDGNVPMKLEDVFQFCQKNKMSVMLDNKIAGLDTVLFNQLLKMLDKYQLRKTALMIGTDESTAFFTGKIKLSCTRQQLEENMKRPDYQPEHYFFFERPAKLTKDDVDWADKNRILLVAAINKFHYRKSVDLMNDAGEDCKRMLEIGVTGFQVDSEFSPFLH</sequence>
<protein>
    <recommendedName>
        <fullName evidence="2">GP-PDE domain-containing protein</fullName>
    </recommendedName>
</protein>
<dbReference type="PANTHER" id="PTHR46320">
    <property type="entry name" value="GLYCEROPHOSPHODIESTER PHOSPHODIESTERASE 1"/>
    <property type="match status" value="1"/>
</dbReference>
<proteinExistence type="predicted"/>
<dbReference type="InterPro" id="IPR017946">
    <property type="entry name" value="PLC-like_Pdiesterase_TIM-brl"/>
</dbReference>
<evidence type="ECO:0000259" key="2">
    <source>
        <dbReference type="PROSITE" id="PS51704"/>
    </source>
</evidence>
<name>A0A5R9L0Y3_9BACT</name>
<keyword evidence="1" id="KW-0732">Signal</keyword>
<dbReference type="GO" id="GO:0008889">
    <property type="term" value="F:glycerophosphodiester phosphodiesterase activity"/>
    <property type="evidence" value="ECO:0007669"/>
    <property type="project" value="TreeGrafter"/>
</dbReference>
<feature type="chain" id="PRO_5024383463" description="GP-PDE domain-containing protein" evidence="1">
    <location>
        <begin position="31"/>
        <end position="272"/>
    </location>
</feature>
<dbReference type="InterPro" id="IPR030395">
    <property type="entry name" value="GP_PDE_dom"/>
</dbReference>
<dbReference type="GO" id="GO:0006580">
    <property type="term" value="P:ethanolamine metabolic process"/>
    <property type="evidence" value="ECO:0007669"/>
    <property type="project" value="TreeGrafter"/>
</dbReference>
<evidence type="ECO:0000313" key="3">
    <source>
        <dbReference type="EMBL" id="TLV02183.1"/>
    </source>
</evidence>
<evidence type="ECO:0000313" key="4">
    <source>
        <dbReference type="Proteomes" id="UP000306402"/>
    </source>
</evidence>
<dbReference type="EMBL" id="VCEJ01000002">
    <property type="protein sequence ID" value="TLV02183.1"/>
    <property type="molecule type" value="Genomic_DNA"/>
</dbReference>
<comment type="caution">
    <text evidence="3">The sequence shown here is derived from an EMBL/GenBank/DDBJ whole genome shotgun (WGS) entry which is preliminary data.</text>
</comment>
<dbReference type="PROSITE" id="PS51704">
    <property type="entry name" value="GP_PDE"/>
    <property type="match status" value="1"/>
</dbReference>
<organism evidence="3 4">
    <name type="scientific">Dyadobacter luticola</name>
    <dbReference type="NCBI Taxonomy" id="1979387"/>
    <lineage>
        <taxon>Bacteria</taxon>
        <taxon>Pseudomonadati</taxon>
        <taxon>Bacteroidota</taxon>
        <taxon>Cytophagia</taxon>
        <taxon>Cytophagales</taxon>
        <taxon>Spirosomataceae</taxon>
        <taxon>Dyadobacter</taxon>
    </lineage>
</organism>
<dbReference type="Gene3D" id="3.20.20.190">
    <property type="entry name" value="Phosphatidylinositol (PI) phosphodiesterase"/>
    <property type="match status" value="1"/>
</dbReference>
<gene>
    <name evidence="3" type="ORF">FEN17_00650</name>
</gene>
<dbReference type="AlphaFoldDB" id="A0A5R9L0Y3"/>
<dbReference type="GO" id="GO:0070291">
    <property type="term" value="P:N-acylethanolamine metabolic process"/>
    <property type="evidence" value="ECO:0007669"/>
    <property type="project" value="TreeGrafter"/>
</dbReference>
<dbReference type="SUPFAM" id="SSF51695">
    <property type="entry name" value="PLC-like phosphodiesterases"/>
    <property type="match status" value="1"/>
</dbReference>
<feature type="signal peptide" evidence="1">
    <location>
        <begin position="1"/>
        <end position="30"/>
    </location>
</feature>